<evidence type="ECO:0000256" key="4">
    <source>
        <dbReference type="ARBA" id="ARBA00023163"/>
    </source>
</evidence>
<dbReference type="InterPro" id="IPR036388">
    <property type="entry name" value="WH-like_DNA-bd_sf"/>
</dbReference>
<keyword evidence="4" id="KW-0804">Transcription</keyword>
<evidence type="ECO:0000256" key="3">
    <source>
        <dbReference type="ARBA" id="ARBA00023082"/>
    </source>
</evidence>
<dbReference type="Gene3D" id="1.10.1740.10">
    <property type="match status" value="1"/>
</dbReference>
<sequence length="197" mass="22960">MDKTKDQQKKLFQELLMPELGALFRTALRMTRNREDAEDLVQETTTKAFSAIDRFEKGTNFRAWIFKILTNTFINNYYRVRERDKLPSLDEMEEESAFQPVFEGISPEQALLNTLTKEDIQKAIDVIPIDFKSVVILNLVEGFSYKETAEILDIPIGTVMSRLHRGRKILQKLLWEYSSSKNSSEKGTKEEWTAKKQ</sequence>
<keyword evidence="2" id="KW-0805">Transcription regulation</keyword>
<accession>A0A1V5SK52</accession>
<dbReference type="InterPro" id="IPR014284">
    <property type="entry name" value="RNA_pol_sigma-70_dom"/>
</dbReference>
<dbReference type="Proteomes" id="UP000485569">
    <property type="component" value="Unassembled WGS sequence"/>
</dbReference>
<evidence type="ECO:0000256" key="2">
    <source>
        <dbReference type="ARBA" id="ARBA00023015"/>
    </source>
</evidence>
<dbReference type="Pfam" id="PF04542">
    <property type="entry name" value="Sigma70_r2"/>
    <property type="match status" value="1"/>
</dbReference>
<feature type="domain" description="RNA polymerase sigma factor 70 region 4 type 2" evidence="6">
    <location>
        <begin position="118"/>
        <end position="169"/>
    </location>
</feature>
<dbReference type="SUPFAM" id="SSF88946">
    <property type="entry name" value="Sigma2 domain of RNA polymerase sigma factors"/>
    <property type="match status" value="1"/>
</dbReference>
<evidence type="ECO:0000259" key="6">
    <source>
        <dbReference type="Pfam" id="PF08281"/>
    </source>
</evidence>
<protein>
    <submittedName>
        <fullName evidence="7">ECF RNA polymerase sigma factor SigR</fullName>
    </submittedName>
</protein>
<dbReference type="EMBL" id="MWBQ01000218">
    <property type="protein sequence ID" value="OQA54332.1"/>
    <property type="molecule type" value="Genomic_DNA"/>
</dbReference>
<comment type="caution">
    <text evidence="7">The sequence shown here is derived from an EMBL/GenBank/DDBJ whole genome shotgun (WGS) entry which is preliminary data.</text>
</comment>
<dbReference type="Pfam" id="PF08281">
    <property type="entry name" value="Sigma70_r4_2"/>
    <property type="match status" value="1"/>
</dbReference>
<dbReference type="AlphaFoldDB" id="A0A1V5SK52"/>
<evidence type="ECO:0000256" key="1">
    <source>
        <dbReference type="ARBA" id="ARBA00010641"/>
    </source>
</evidence>
<dbReference type="NCBIfam" id="TIGR02937">
    <property type="entry name" value="sigma70-ECF"/>
    <property type="match status" value="1"/>
</dbReference>
<organism evidence="7">
    <name type="scientific">Candidatus Atribacter allofermentans</name>
    <dbReference type="NCBI Taxonomy" id="1852833"/>
    <lineage>
        <taxon>Bacteria</taxon>
        <taxon>Pseudomonadati</taxon>
        <taxon>Atribacterota</taxon>
        <taxon>Atribacteria</taxon>
        <taxon>Atribacterales</taxon>
        <taxon>Atribacteraceae</taxon>
        <taxon>Atribacter</taxon>
    </lineage>
</organism>
<comment type="similarity">
    <text evidence="1">Belongs to the sigma-70 factor family. ECF subfamily.</text>
</comment>
<dbReference type="InterPro" id="IPR013324">
    <property type="entry name" value="RNA_pol_sigma_r3/r4-like"/>
</dbReference>
<dbReference type="PANTHER" id="PTHR43133">
    <property type="entry name" value="RNA POLYMERASE ECF-TYPE SIGMA FACTO"/>
    <property type="match status" value="1"/>
</dbReference>
<dbReference type="CDD" id="cd06171">
    <property type="entry name" value="Sigma70_r4"/>
    <property type="match status" value="1"/>
</dbReference>
<dbReference type="GO" id="GO:0003677">
    <property type="term" value="F:DNA binding"/>
    <property type="evidence" value="ECO:0007669"/>
    <property type="project" value="InterPro"/>
</dbReference>
<dbReference type="GO" id="GO:0006352">
    <property type="term" value="P:DNA-templated transcription initiation"/>
    <property type="evidence" value="ECO:0007669"/>
    <property type="project" value="InterPro"/>
</dbReference>
<dbReference type="InterPro" id="IPR013249">
    <property type="entry name" value="RNA_pol_sigma70_r4_t2"/>
</dbReference>
<dbReference type="InterPro" id="IPR007627">
    <property type="entry name" value="RNA_pol_sigma70_r2"/>
</dbReference>
<dbReference type="InterPro" id="IPR013325">
    <property type="entry name" value="RNA_pol_sigma_r2"/>
</dbReference>
<gene>
    <name evidence="7" type="primary">sigR</name>
    <name evidence="7" type="ORF">BWY41_02160</name>
</gene>
<name>A0A1V5SK52_9BACT</name>
<evidence type="ECO:0000313" key="7">
    <source>
        <dbReference type="EMBL" id="OQA54332.1"/>
    </source>
</evidence>
<evidence type="ECO:0000259" key="5">
    <source>
        <dbReference type="Pfam" id="PF04542"/>
    </source>
</evidence>
<dbReference type="SUPFAM" id="SSF88659">
    <property type="entry name" value="Sigma3 and sigma4 domains of RNA polymerase sigma factors"/>
    <property type="match status" value="1"/>
</dbReference>
<reference evidence="7" key="1">
    <citation type="submission" date="2017-02" db="EMBL/GenBank/DDBJ databases">
        <title>Delving into the versatile metabolic prowess of the omnipresent phylum Bacteroidetes.</title>
        <authorList>
            <person name="Nobu M.K."/>
            <person name="Mei R."/>
            <person name="Narihiro T."/>
            <person name="Kuroda K."/>
            <person name="Liu W.-T."/>
        </authorList>
    </citation>
    <scope>NUCLEOTIDE SEQUENCE</scope>
    <source>
        <strain evidence="7">ADurb.Bin276</strain>
    </source>
</reference>
<dbReference type="Gene3D" id="1.10.10.10">
    <property type="entry name" value="Winged helix-like DNA-binding domain superfamily/Winged helix DNA-binding domain"/>
    <property type="match status" value="1"/>
</dbReference>
<keyword evidence="3" id="KW-0731">Sigma factor</keyword>
<proteinExistence type="inferred from homology"/>
<feature type="domain" description="RNA polymerase sigma-70 region 2" evidence="5">
    <location>
        <begin position="20"/>
        <end position="77"/>
    </location>
</feature>
<dbReference type="PANTHER" id="PTHR43133:SF59">
    <property type="entry name" value="ECF RNA POLYMERASE SIGMA FACTOR SIGR"/>
    <property type="match status" value="1"/>
</dbReference>
<dbReference type="GO" id="GO:0016987">
    <property type="term" value="F:sigma factor activity"/>
    <property type="evidence" value="ECO:0007669"/>
    <property type="project" value="UniProtKB-KW"/>
</dbReference>
<dbReference type="InterPro" id="IPR039425">
    <property type="entry name" value="RNA_pol_sigma-70-like"/>
</dbReference>